<reference evidence="1" key="1">
    <citation type="journal article" date="2015" name="Nature">
        <title>Complex archaea that bridge the gap between prokaryotes and eukaryotes.</title>
        <authorList>
            <person name="Spang A."/>
            <person name="Saw J.H."/>
            <person name="Jorgensen S.L."/>
            <person name="Zaremba-Niedzwiedzka K."/>
            <person name="Martijn J."/>
            <person name="Lind A.E."/>
            <person name="van Eijk R."/>
            <person name="Schleper C."/>
            <person name="Guy L."/>
            <person name="Ettema T.J."/>
        </authorList>
    </citation>
    <scope>NUCLEOTIDE SEQUENCE</scope>
</reference>
<evidence type="ECO:0000313" key="1">
    <source>
        <dbReference type="EMBL" id="KKL65987.1"/>
    </source>
</evidence>
<accession>A0A0F9GS92</accession>
<comment type="caution">
    <text evidence="1">The sequence shown here is derived from an EMBL/GenBank/DDBJ whole genome shotgun (WGS) entry which is preliminary data.</text>
</comment>
<gene>
    <name evidence="1" type="ORF">LCGC14_2149490</name>
</gene>
<proteinExistence type="predicted"/>
<dbReference type="AlphaFoldDB" id="A0A0F9GS92"/>
<dbReference type="EMBL" id="LAZR01027352">
    <property type="protein sequence ID" value="KKL65987.1"/>
    <property type="molecule type" value="Genomic_DNA"/>
</dbReference>
<protein>
    <submittedName>
        <fullName evidence="1">Uncharacterized protein</fullName>
    </submittedName>
</protein>
<organism evidence="1">
    <name type="scientific">marine sediment metagenome</name>
    <dbReference type="NCBI Taxonomy" id="412755"/>
    <lineage>
        <taxon>unclassified sequences</taxon>
        <taxon>metagenomes</taxon>
        <taxon>ecological metagenomes</taxon>
    </lineage>
</organism>
<feature type="non-terminal residue" evidence="1">
    <location>
        <position position="652"/>
    </location>
</feature>
<sequence>RHRTEHAIKVLTDQAKAGKLSAGPMPKVLADAVAAYATINRDFPAAPAWADQATLAERTLDLTGLLPPQVRVVKLAAPYAWALEIAGPAMQPLPLNRGTTLTQQFLKHLADHYGKRQAYAAAEAGAEALLKAPLPTSSRLEALRGDEGDPGAAAVTRAAKTVTAIVSELAKFTRPASRPMALAVHTQLLAALSPDHSAWTAAMGKQLDLLDANAKGVFSDNVRAGRGADNAKGNEYQQRMQAAMAKLVGRYSNQGANVLARLRGHLPPWTGGGHYELARGMYERLAPALRPRDQRVARLAVAGLWAQEVAASHRRRLSAGLEVPRKLDAGMVKALQIAYALQDGLEEGDGFLAQARAVWDGVVDHYRGLKYFDIAAEAVKVKPPAAAPAGEAYAALRTANLLAEAARRELAKSLKHYGADEKIALTDAFKTAIAAYQKFITDHPDSRLVGGAAGGLERIAAHFTPHKAHDVAAAVYRDLAALAAKVKVLAQVPADKASAAQRWQLAAAGALHAKATEALAKLMAEKKPKAAPPAKISDEFAAAIDAYKAFVKANPDSVLLGRAIGRIMAAGLEYAKVGAWDVAEGIYAGLLADNLGIARPERIELARGLCHLGKVIPDHARTVLTSLTSAGLARAEEIRDRVVPHVQDLLWA</sequence>
<name>A0A0F9GS92_9ZZZZ</name>
<feature type="non-terminal residue" evidence="1">
    <location>
        <position position="1"/>
    </location>
</feature>